<accession>A0A2A6CZV5</accession>
<dbReference type="SUPFAM" id="SSF53254">
    <property type="entry name" value="Phosphoglycerate mutase-like"/>
    <property type="match status" value="1"/>
</dbReference>
<feature type="region of interest" description="Disordered" evidence="3">
    <location>
        <begin position="419"/>
        <end position="440"/>
    </location>
</feature>
<dbReference type="InterPro" id="IPR033379">
    <property type="entry name" value="Acid_Pase_AS"/>
</dbReference>
<organism evidence="5 6">
    <name type="scientific">Pristionchus pacificus</name>
    <name type="common">Parasitic nematode worm</name>
    <dbReference type="NCBI Taxonomy" id="54126"/>
    <lineage>
        <taxon>Eukaryota</taxon>
        <taxon>Metazoa</taxon>
        <taxon>Ecdysozoa</taxon>
        <taxon>Nematoda</taxon>
        <taxon>Chromadorea</taxon>
        <taxon>Rhabditida</taxon>
        <taxon>Rhabditina</taxon>
        <taxon>Diplogasteromorpha</taxon>
        <taxon>Diplogasteroidea</taxon>
        <taxon>Neodiplogasteridae</taxon>
        <taxon>Pristionchus</taxon>
    </lineage>
</organism>
<feature type="region of interest" description="Disordered" evidence="3">
    <location>
        <begin position="493"/>
        <end position="538"/>
    </location>
</feature>
<dbReference type="InterPro" id="IPR029033">
    <property type="entry name" value="His_PPase_superfam"/>
</dbReference>
<evidence type="ECO:0000256" key="3">
    <source>
        <dbReference type="SAM" id="MobiDB-lite"/>
    </source>
</evidence>
<dbReference type="CDD" id="cd07061">
    <property type="entry name" value="HP_HAP_like"/>
    <property type="match status" value="1"/>
</dbReference>
<reference evidence="5" key="2">
    <citation type="submission" date="2022-06" db="UniProtKB">
        <authorList>
            <consortium name="EnsemblMetazoa"/>
        </authorList>
    </citation>
    <scope>IDENTIFICATION</scope>
    <source>
        <strain evidence="5">PS312</strain>
    </source>
</reference>
<comment type="similarity">
    <text evidence="2">Belongs to the histidine acid phosphatase family.</text>
</comment>
<reference evidence="6" key="1">
    <citation type="journal article" date="2008" name="Nat. Genet.">
        <title>The Pristionchus pacificus genome provides a unique perspective on nematode lifestyle and parasitism.</title>
        <authorList>
            <person name="Dieterich C."/>
            <person name="Clifton S.W."/>
            <person name="Schuster L.N."/>
            <person name="Chinwalla A."/>
            <person name="Delehaunty K."/>
            <person name="Dinkelacker I."/>
            <person name="Fulton L."/>
            <person name="Fulton R."/>
            <person name="Godfrey J."/>
            <person name="Minx P."/>
            <person name="Mitreva M."/>
            <person name="Roeseler W."/>
            <person name="Tian H."/>
            <person name="Witte H."/>
            <person name="Yang S.P."/>
            <person name="Wilson R.K."/>
            <person name="Sommer R.J."/>
        </authorList>
    </citation>
    <scope>NUCLEOTIDE SEQUENCE [LARGE SCALE GENOMIC DNA]</scope>
    <source>
        <strain evidence="6">PS312</strain>
    </source>
</reference>
<name>A0A2A6CZV5_PRIPA</name>
<dbReference type="InterPro" id="IPR050645">
    <property type="entry name" value="Histidine_acid_phosphatase"/>
</dbReference>
<feature type="signal peptide" evidence="4">
    <location>
        <begin position="1"/>
        <end position="17"/>
    </location>
</feature>
<dbReference type="PANTHER" id="PTHR11567:SF210">
    <property type="entry name" value="ACID PHOSPHATASE 5-RELATED"/>
    <property type="match status" value="1"/>
</dbReference>
<dbReference type="GO" id="GO:0003993">
    <property type="term" value="F:acid phosphatase activity"/>
    <property type="evidence" value="ECO:0007669"/>
    <property type="project" value="UniProtKB-EC"/>
</dbReference>
<evidence type="ECO:0000313" key="5">
    <source>
        <dbReference type="EnsemblMetazoa" id="PPA21641.1"/>
    </source>
</evidence>
<dbReference type="EnsemblMetazoa" id="PPA21641.1">
    <property type="protein sequence ID" value="PPA21641.1"/>
    <property type="gene ID" value="WBGene00111195"/>
</dbReference>
<comment type="catalytic activity">
    <reaction evidence="1">
        <text>a phosphate monoester + H2O = an alcohol + phosphate</text>
        <dbReference type="Rhea" id="RHEA:15017"/>
        <dbReference type="ChEBI" id="CHEBI:15377"/>
        <dbReference type="ChEBI" id="CHEBI:30879"/>
        <dbReference type="ChEBI" id="CHEBI:43474"/>
        <dbReference type="ChEBI" id="CHEBI:67140"/>
        <dbReference type="EC" id="3.1.3.2"/>
    </reaction>
</comment>
<feature type="compositionally biased region" description="Basic residues" evidence="3">
    <location>
        <begin position="423"/>
        <end position="433"/>
    </location>
</feature>
<evidence type="ECO:0000256" key="1">
    <source>
        <dbReference type="ARBA" id="ARBA00000032"/>
    </source>
</evidence>
<dbReference type="Gene3D" id="3.40.50.1240">
    <property type="entry name" value="Phosphoglycerate mutase-like"/>
    <property type="match status" value="1"/>
</dbReference>
<evidence type="ECO:0000313" key="6">
    <source>
        <dbReference type="Proteomes" id="UP000005239"/>
    </source>
</evidence>
<dbReference type="GO" id="GO:0016791">
    <property type="term" value="F:phosphatase activity"/>
    <property type="evidence" value="ECO:0000318"/>
    <property type="project" value="GO_Central"/>
</dbReference>
<protein>
    <submittedName>
        <fullName evidence="5">Phosphatase</fullName>
    </submittedName>
</protein>
<keyword evidence="6" id="KW-1185">Reference proteome</keyword>
<evidence type="ECO:0000256" key="2">
    <source>
        <dbReference type="ARBA" id="ARBA00005375"/>
    </source>
</evidence>
<feature type="chain" id="PRO_5043938132" evidence="4">
    <location>
        <begin position="18"/>
        <end position="538"/>
    </location>
</feature>
<dbReference type="Pfam" id="PF00328">
    <property type="entry name" value="His_Phos_2"/>
    <property type="match status" value="1"/>
</dbReference>
<feature type="compositionally biased region" description="Basic and acidic residues" evidence="3">
    <location>
        <begin position="498"/>
        <end position="521"/>
    </location>
</feature>
<keyword evidence="4" id="KW-0732">Signal</keyword>
<proteinExistence type="inferred from homology"/>
<dbReference type="InterPro" id="IPR000560">
    <property type="entry name" value="His_Pase_clade-2"/>
</dbReference>
<dbReference type="AlphaFoldDB" id="A0A2A6CZV5"/>
<dbReference type="Proteomes" id="UP000005239">
    <property type="component" value="Unassembled WGS sequence"/>
</dbReference>
<dbReference type="PROSITE" id="PS00616">
    <property type="entry name" value="HIS_ACID_PHOSPHAT_1"/>
    <property type="match status" value="1"/>
</dbReference>
<dbReference type="PANTHER" id="PTHR11567">
    <property type="entry name" value="ACID PHOSPHATASE-RELATED"/>
    <property type="match status" value="1"/>
</dbReference>
<accession>A0A8R1UDF1</accession>
<gene>
    <name evidence="5" type="primary">WBGene00111195</name>
</gene>
<sequence length="538" mass="60190">MILVSTLLCTVLTTVLAEDRLIMAQTLWRHGSRTPTGCYPTDPYQESFWGVPWGELVTNGMRQQFDQGQRLRKRYIEDGLLNAKYSRYETTVRSADTPRCIESAMANMAAFYSGSSIFSVSYILVYSYSPTYPSDANGWPTSWTPIPVHSRPHDEDRELEAGVSCPRADQLRTARENLLVFQDFLASKWALFAAINANSGGAFDVSMYTLSHFLGILRVERDDFNLTMPSWISDEFYSNLMQAVDEGEDFSVGQAGFGLPEDTELLRLRGGFMLKELVNNINDVIKNSTTTKYFAYSGHDTIQRALLLTLGVKSAIIGPGNPDYASVVACELWMRDNEYYVKILFSPDSRSDLVDHSSILPFECIDGLCPLSSFIQYSNLYIPNGDQEGRRGEDIIYSTMKTILILSLAVLAVFAQETGRPTGRPHHGHHGGKHGTYPPLTEEQKKKYEEEYEKKVAKLSPEAQEAAKKIKKAYEDNKGDFKAAHKAIEEITSSVSESVKKELESLRPKGGHEKKDHEGNGHKGHRGTRGGRGTTPSL</sequence>
<evidence type="ECO:0000256" key="4">
    <source>
        <dbReference type="SAM" id="SignalP"/>
    </source>
</evidence>
<dbReference type="OrthoDB" id="258392at2759"/>